<dbReference type="Pfam" id="PF07679">
    <property type="entry name" value="I-set"/>
    <property type="match status" value="1"/>
</dbReference>
<evidence type="ECO:0000256" key="4">
    <source>
        <dbReference type="SAM" id="Phobius"/>
    </source>
</evidence>
<accession>A0ABR3N590</accession>
<feature type="compositionally biased region" description="Basic and acidic residues" evidence="3">
    <location>
        <begin position="1173"/>
        <end position="1183"/>
    </location>
</feature>
<keyword evidence="7" id="KW-1185">Reference proteome</keyword>
<dbReference type="SMART" id="SM00408">
    <property type="entry name" value="IGc2"/>
    <property type="match status" value="11"/>
</dbReference>
<feature type="domain" description="Ig-like" evidence="5">
    <location>
        <begin position="308"/>
        <end position="390"/>
    </location>
</feature>
<keyword evidence="4" id="KW-1133">Transmembrane helix</keyword>
<dbReference type="CDD" id="cd00096">
    <property type="entry name" value="Ig"/>
    <property type="match status" value="2"/>
</dbReference>
<dbReference type="PROSITE" id="PS50835">
    <property type="entry name" value="IG_LIKE"/>
    <property type="match status" value="11"/>
</dbReference>
<feature type="compositionally biased region" description="Polar residues" evidence="3">
    <location>
        <begin position="1089"/>
        <end position="1109"/>
    </location>
</feature>
<dbReference type="InterPro" id="IPR036179">
    <property type="entry name" value="Ig-like_dom_sf"/>
</dbReference>
<feature type="domain" description="Ig-like" evidence="5">
    <location>
        <begin position="207"/>
        <end position="301"/>
    </location>
</feature>
<protein>
    <recommendedName>
        <fullName evidence="5">Ig-like domain-containing protein</fullName>
    </recommendedName>
</protein>
<evidence type="ECO:0000256" key="1">
    <source>
        <dbReference type="ARBA" id="ARBA00022729"/>
    </source>
</evidence>
<dbReference type="InterPro" id="IPR003598">
    <property type="entry name" value="Ig_sub2"/>
</dbReference>
<feature type="domain" description="Ig-like" evidence="5">
    <location>
        <begin position="513"/>
        <end position="594"/>
    </location>
</feature>
<feature type="domain" description="Ig-like" evidence="5">
    <location>
        <begin position="882"/>
        <end position="955"/>
    </location>
</feature>
<dbReference type="InterPro" id="IPR003599">
    <property type="entry name" value="Ig_sub"/>
</dbReference>
<dbReference type="Gene3D" id="2.60.40.10">
    <property type="entry name" value="Immunoglobulins"/>
    <property type="match status" value="11"/>
</dbReference>
<dbReference type="Pfam" id="PF13895">
    <property type="entry name" value="Ig_2"/>
    <property type="match status" value="2"/>
</dbReference>
<evidence type="ECO:0000313" key="6">
    <source>
        <dbReference type="EMBL" id="KAL1271996.1"/>
    </source>
</evidence>
<dbReference type="InterPro" id="IPR050488">
    <property type="entry name" value="Ig_Fc_receptor"/>
</dbReference>
<feature type="domain" description="Ig-like" evidence="5">
    <location>
        <begin position="960"/>
        <end position="1050"/>
    </location>
</feature>
<feature type="domain" description="Ig-like" evidence="5">
    <location>
        <begin position="110"/>
        <end position="192"/>
    </location>
</feature>
<keyword evidence="2" id="KW-1015">Disulfide bond</keyword>
<dbReference type="SUPFAM" id="SSF48726">
    <property type="entry name" value="Immunoglobulin"/>
    <property type="match status" value="11"/>
</dbReference>
<organism evidence="6 7">
    <name type="scientific">Cirrhinus molitorella</name>
    <name type="common">mud carp</name>
    <dbReference type="NCBI Taxonomy" id="172907"/>
    <lineage>
        <taxon>Eukaryota</taxon>
        <taxon>Metazoa</taxon>
        <taxon>Chordata</taxon>
        <taxon>Craniata</taxon>
        <taxon>Vertebrata</taxon>
        <taxon>Euteleostomi</taxon>
        <taxon>Actinopterygii</taxon>
        <taxon>Neopterygii</taxon>
        <taxon>Teleostei</taxon>
        <taxon>Ostariophysi</taxon>
        <taxon>Cypriniformes</taxon>
        <taxon>Cyprinidae</taxon>
        <taxon>Labeoninae</taxon>
        <taxon>Labeonini</taxon>
        <taxon>Cirrhinus</taxon>
    </lineage>
</organism>
<dbReference type="InterPro" id="IPR013783">
    <property type="entry name" value="Ig-like_fold"/>
</dbReference>
<feature type="region of interest" description="Disordered" evidence="3">
    <location>
        <begin position="1088"/>
        <end position="1109"/>
    </location>
</feature>
<dbReference type="InterPro" id="IPR013098">
    <property type="entry name" value="Ig_I-set"/>
</dbReference>
<feature type="transmembrane region" description="Helical" evidence="4">
    <location>
        <begin position="1055"/>
        <end position="1078"/>
    </location>
</feature>
<feature type="domain" description="Ig-like" evidence="5">
    <location>
        <begin position="602"/>
        <end position="670"/>
    </location>
</feature>
<comment type="caution">
    <text evidence="6">The sequence shown here is derived from an EMBL/GenBank/DDBJ whole genome shotgun (WGS) entry which is preliminary data.</text>
</comment>
<evidence type="ECO:0000256" key="2">
    <source>
        <dbReference type="ARBA" id="ARBA00023157"/>
    </source>
</evidence>
<evidence type="ECO:0000256" key="3">
    <source>
        <dbReference type="SAM" id="MobiDB-lite"/>
    </source>
</evidence>
<dbReference type="PANTHER" id="PTHR11481">
    <property type="entry name" value="IMMUNOGLOBULIN FC RECEPTOR"/>
    <property type="match status" value="1"/>
</dbReference>
<keyword evidence="4" id="KW-0812">Transmembrane</keyword>
<sequence length="1201" mass="134250">MSLIHTGLTQDLPASTLTVTPDSTVFTGETVSLKCVIDPDYRDWSYGWYKTNPDNTVTLQKSERYTLNRDTLIIKGVITPDEGQYWCRRDEEPKSQSSSVNLIVKGLPIPIVTVTPDSPVFTGETVTLKCEIKSDVSSWRYEWHKGNTHNSVMLQMFEHHTVNRDTLIIKGVNIHDQGHYSCRGQIDERAVSSHSSSFVYLSVKALPTSTMAVTPDRPVFTGETVSLKCEIKSDVSSWRYEWYKGNRHNSVLLKMSERYTVNADTLIIKGVIRSDQGQYWCRGQRGGRPNSSQSSSEVYLTVTGLPIPIVTVTPDSPVFTGETVTLKCEIKSDVSSWRYEWHKGNTHNSVMLQMSEHHTVNRDTLIIKGVNIHDQGHYSCRGQIDERAVSSHSSSFVYLSVKALPTSTMTVTPNSPVFTGETVSLKCEIKSDVSSWRYEWYKGNRHNSVMLKMSERYTVNADTLIIKGVIRSDQGQYWCRGQRGGRPNSSQSSSEVYLTVTVSTHTCINTERPKPVVKLSPGQRVFRGETVTLTCDIQRGGNIQWTYSWFKDGSVIRDITERVSIITSVSDSGEYSCRGQRSDTQRSDISAAVTLTVSGLNPKPGLTSDPAGAALTGNTVTLTCRMDLSTAWDFYWYKHTLNSETKKTKTNSYTVKIASVSDGGQFWCRAGRGKPVYYTQYSDALWVNVTVFPKAVVTVWPDERLFRGETVTLRCDIKWGGDTEWTYRWEIEGTNYQHKNSVRRISTQEWNISSVKDIHSSNYTCTGQMGTQSSQRSDAVTLTVSAEAQAAVRVSPQPWLTEGDSVTLICEVTGSSTGWTFSWFRDDDHLSDSSRGAGGSYTLSPAALQHTGVYTCRAERGRPAFNTNNSSTQPLWITGVSPSVSLVVSPSRSQHFSSDSLSLSCEDQSNSAGWTVRRYTDRNTEDCSKQTGSTCRIVSLSTSDTGVYWCQSESGEKHHPLNITVHDGDVILVSSVDPVIEGHTLTLHCLHRSTNSPILRADFYKDGSLVQNQTTGEMSITTVSKSHEGFYYCKTERGQSLHSWISVRVSSSSPLLVTAVVVGLSVCLLFFISLVLLWRYKKNKDQRHNFNQTSDTKNSAESEIENSPLQSDVPETLADVAYSEVTVKKNKKKMDKDDGMAEPKVTYSEVRKKVKKSKNKGKSSESENTLYSELKHNTDKGERNTELSFITITIKPLFLNS</sequence>
<proteinExistence type="predicted"/>
<evidence type="ECO:0000259" key="5">
    <source>
        <dbReference type="PROSITE" id="PS50835"/>
    </source>
</evidence>
<evidence type="ECO:0000313" key="7">
    <source>
        <dbReference type="Proteomes" id="UP001558613"/>
    </source>
</evidence>
<feature type="domain" description="Ig-like" evidence="5">
    <location>
        <begin position="802"/>
        <end position="872"/>
    </location>
</feature>
<dbReference type="Pfam" id="PF13927">
    <property type="entry name" value="Ig_3"/>
    <property type="match status" value="5"/>
</dbReference>
<dbReference type="SMART" id="SM00409">
    <property type="entry name" value="IG"/>
    <property type="match status" value="11"/>
</dbReference>
<keyword evidence="1" id="KW-0732">Signal</keyword>
<dbReference type="EMBL" id="JAYMGO010000007">
    <property type="protein sequence ID" value="KAL1271996.1"/>
    <property type="molecule type" value="Genomic_DNA"/>
</dbReference>
<feature type="domain" description="Ig-like" evidence="5">
    <location>
        <begin position="405"/>
        <end position="499"/>
    </location>
</feature>
<feature type="region of interest" description="Disordered" evidence="3">
    <location>
        <begin position="1131"/>
        <end position="1183"/>
    </location>
</feature>
<dbReference type="InterPro" id="IPR007110">
    <property type="entry name" value="Ig-like_dom"/>
</dbReference>
<reference evidence="6 7" key="1">
    <citation type="submission" date="2023-09" db="EMBL/GenBank/DDBJ databases">
        <authorList>
            <person name="Wang M."/>
        </authorList>
    </citation>
    <scope>NUCLEOTIDE SEQUENCE [LARGE SCALE GENOMIC DNA]</scope>
    <source>
        <strain evidence="6">GT-2023</strain>
        <tissue evidence="6">Liver</tissue>
    </source>
</reference>
<dbReference type="Proteomes" id="UP001558613">
    <property type="component" value="Unassembled WGS sequence"/>
</dbReference>
<feature type="domain" description="Ig-like" evidence="5">
    <location>
        <begin position="13"/>
        <end position="101"/>
    </location>
</feature>
<gene>
    <name evidence="6" type="ORF">QQF64_031012</name>
</gene>
<feature type="domain" description="Ig-like" evidence="5">
    <location>
        <begin position="693"/>
        <end position="781"/>
    </location>
</feature>
<dbReference type="PANTHER" id="PTHR11481:SF64">
    <property type="entry name" value="FC RECEPTOR-LIKE PROTEIN 4"/>
    <property type="match status" value="1"/>
</dbReference>
<name>A0ABR3N590_9TELE</name>
<feature type="compositionally biased region" description="Basic residues" evidence="3">
    <location>
        <begin position="1152"/>
        <end position="1161"/>
    </location>
</feature>
<keyword evidence="4" id="KW-0472">Membrane</keyword>